<dbReference type="Proteomes" id="UP000282438">
    <property type="component" value="Chromosome"/>
</dbReference>
<name>A0A3S8ZUE2_9NEIS</name>
<dbReference type="EMBL" id="CP034433">
    <property type="protein sequence ID" value="AZN37127.1"/>
    <property type="molecule type" value="Genomic_DNA"/>
</dbReference>
<keyword evidence="2" id="KW-1185">Reference proteome</keyword>
<dbReference type="RefSeq" id="WP_125974436.1">
    <property type="nucleotide sequence ID" value="NZ_CP034433.1"/>
</dbReference>
<organism evidence="1 2">
    <name type="scientific">Iodobacter ciconiae</name>
    <dbReference type="NCBI Taxonomy" id="2496266"/>
    <lineage>
        <taxon>Bacteria</taxon>
        <taxon>Pseudomonadati</taxon>
        <taxon>Pseudomonadota</taxon>
        <taxon>Betaproteobacteria</taxon>
        <taxon>Neisseriales</taxon>
        <taxon>Chitinibacteraceae</taxon>
        <taxon>Iodobacter</taxon>
    </lineage>
</organism>
<sequence>MKAYKTALIEKKAPLLEPTFLLSNTLGQQGMLRRRLQQAIFLTSGIDTNYSRVKLVVQYYMLCAYFARF</sequence>
<protein>
    <submittedName>
        <fullName evidence="1">Uncharacterized protein</fullName>
    </submittedName>
</protein>
<dbReference type="AlphaFoldDB" id="A0A3S8ZUE2"/>
<proteinExistence type="predicted"/>
<gene>
    <name evidence="1" type="ORF">EJO50_11935</name>
</gene>
<accession>A0A3S8ZUE2</accession>
<dbReference type="KEGG" id="iod:EJO50_11935"/>
<reference evidence="1 2" key="1">
    <citation type="submission" date="2018-12" db="EMBL/GenBank/DDBJ databases">
        <title>Complete genome sequence of Iodobacter sp. H11R3.</title>
        <authorList>
            <person name="Bae J.-W."/>
        </authorList>
    </citation>
    <scope>NUCLEOTIDE SEQUENCE [LARGE SCALE GENOMIC DNA]</scope>
    <source>
        <strain evidence="1 2">H11R3</strain>
    </source>
</reference>
<evidence type="ECO:0000313" key="1">
    <source>
        <dbReference type="EMBL" id="AZN37127.1"/>
    </source>
</evidence>
<evidence type="ECO:0000313" key="2">
    <source>
        <dbReference type="Proteomes" id="UP000282438"/>
    </source>
</evidence>